<evidence type="ECO:0000256" key="1">
    <source>
        <dbReference type="ARBA" id="ARBA00012486"/>
    </source>
</evidence>
<feature type="compositionally biased region" description="Basic and acidic residues" evidence="8">
    <location>
        <begin position="185"/>
        <end position="201"/>
    </location>
</feature>
<dbReference type="PANTHER" id="PTHR24067">
    <property type="entry name" value="UBIQUITIN-CONJUGATING ENZYME E2"/>
    <property type="match status" value="1"/>
</dbReference>
<keyword evidence="11" id="KW-1185">Reference proteome</keyword>
<dbReference type="Proteomes" id="UP000008743">
    <property type="component" value="Unassembled WGS sequence"/>
</dbReference>
<keyword evidence="2" id="KW-0808">Transferase</keyword>
<evidence type="ECO:0000256" key="7">
    <source>
        <dbReference type="RuleBase" id="RU362109"/>
    </source>
</evidence>
<dbReference type="STRING" id="595528.A0A0D2WYE1"/>
<dbReference type="Pfam" id="PF00179">
    <property type="entry name" value="UQ_con"/>
    <property type="match status" value="1"/>
</dbReference>
<dbReference type="InterPro" id="IPR000608">
    <property type="entry name" value="UBC"/>
</dbReference>
<dbReference type="EC" id="2.3.2.23" evidence="1"/>
<evidence type="ECO:0000256" key="2">
    <source>
        <dbReference type="ARBA" id="ARBA00022679"/>
    </source>
</evidence>
<dbReference type="PROSITE" id="PS50127">
    <property type="entry name" value="UBC_2"/>
    <property type="match status" value="1"/>
</dbReference>
<dbReference type="GO" id="GO:0061631">
    <property type="term" value="F:ubiquitin conjugating enzyme activity"/>
    <property type="evidence" value="ECO:0007669"/>
    <property type="project" value="UniProtKB-EC"/>
</dbReference>
<feature type="domain" description="UBC core" evidence="9">
    <location>
        <begin position="1"/>
        <end position="144"/>
    </location>
</feature>
<feature type="active site" description="Glycyl thioester intermediate" evidence="6">
    <location>
        <position position="82"/>
    </location>
</feature>
<dbReference type="PROSITE" id="PS00183">
    <property type="entry name" value="UBC_1"/>
    <property type="match status" value="1"/>
</dbReference>
<dbReference type="SMART" id="SM00212">
    <property type="entry name" value="UBCc"/>
    <property type="match status" value="1"/>
</dbReference>
<keyword evidence="3 7" id="KW-0547">Nucleotide-binding</keyword>
<dbReference type="InterPro" id="IPR050113">
    <property type="entry name" value="Ub_conjugating_enzyme"/>
</dbReference>
<evidence type="ECO:0000256" key="5">
    <source>
        <dbReference type="ARBA" id="ARBA00022840"/>
    </source>
</evidence>
<proteinExistence type="inferred from homology"/>
<dbReference type="CDD" id="cd23804">
    <property type="entry name" value="UBCc_UBE2S"/>
    <property type="match status" value="1"/>
</dbReference>
<protein>
    <recommendedName>
        <fullName evidence="1">E2 ubiquitin-conjugating enzyme</fullName>
        <ecNumber evidence="1">2.3.2.23</ecNumber>
    </recommendedName>
</protein>
<dbReference type="InterPro" id="IPR023313">
    <property type="entry name" value="UBQ-conjugating_AS"/>
</dbReference>
<dbReference type="InParanoid" id="A0A0D2WYE1"/>
<dbReference type="eggNOG" id="KOG0423">
    <property type="taxonomic scope" value="Eukaryota"/>
</dbReference>
<dbReference type="SUPFAM" id="SSF54495">
    <property type="entry name" value="UBC-like"/>
    <property type="match status" value="1"/>
</dbReference>
<evidence type="ECO:0000256" key="3">
    <source>
        <dbReference type="ARBA" id="ARBA00022741"/>
    </source>
</evidence>
<dbReference type="Gene3D" id="3.10.110.10">
    <property type="entry name" value="Ubiquitin Conjugating Enzyme"/>
    <property type="match status" value="1"/>
</dbReference>
<evidence type="ECO:0000256" key="4">
    <source>
        <dbReference type="ARBA" id="ARBA00022786"/>
    </source>
</evidence>
<accession>A0A0D2WYE1</accession>
<keyword evidence="5 7" id="KW-0067">ATP-binding</keyword>
<feature type="region of interest" description="Disordered" evidence="8">
    <location>
        <begin position="181"/>
        <end position="201"/>
    </location>
</feature>
<evidence type="ECO:0000256" key="6">
    <source>
        <dbReference type="PROSITE-ProRule" id="PRU10133"/>
    </source>
</evidence>
<evidence type="ECO:0000313" key="10">
    <source>
        <dbReference type="EMBL" id="KJE97923.1"/>
    </source>
</evidence>
<gene>
    <name evidence="10" type="ORF">CAOG_007991</name>
</gene>
<organism evidence="10 11">
    <name type="scientific">Capsaspora owczarzaki (strain ATCC 30864)</name>
    <dbReference type="NCBI Taxonomy" id="595528"/>
    <lineage>
        <taxon>Eukaryota</taxon>
        <taxon>Filasterea</taxon>
        <taxon>Capsaspora</taxon>
    </lineage>
</organism>
<sequence length="201" mass="21480">MRAAREIQKIHAEPLEGIRIVQNEEDLTDIRAVIDGPAGTPYAGGSFLMKLTLSNDFPSVPPKGYFLTKIFHPNVSKLGEICVNTLKKDWKPELGIRHVLLTVKCLLIVPNPESALNEEAGKLLLEAYDEYAKMAKMMTEIHALSSKAGEASSTAASSTCASSCAAETSAAAGKVAASAASKPAVKTEKAKVDAKRSLKRL</sequence>
<evidence type="ECO:0000313" key="11">
    <source>
        <dbReference type="Proteomes" id="UP000008743"/>
    </source>
</evidence>
<keyword evidence="4 7" id="KW-0833">Ubl conjugation pathway</keyword>
<dbReference type="EMBL" id="KE346376">
    <property type="protein sequence ID" value="KJE97923.1"/>
    <property type="molecule type" value="Genomic_DNA"/>
</dbReference>
<evidence type="ECO:0000256" key="8">
    <source>
        <dbReference type="SAM" id="MobiDB-lite"/>
    </source>
</evidence>
<dbReference type="OrthoDB" id="10069349at2759"/>
<name>A0A0D2WYE1_CAPO3</name>
<reference evidence="11" key="1">
    <citation type="submission" date="2011-02" db="EMBL/GenBank/DDBJ databases">
        <title>The Genome Sequence of Capsaspora owczarzaki ATCC 30864.</title>
        <authorList>
            <person name="Russ C."/>
            <person name="Cuomo C."/>
            <person name="Burger G."/>
            <person name="Gray M.W."/>
            <person name="Holland P.W.H."/>
            <person name="King N."/>
            <person name="Lang F.B.F."/>
            <person name="Roger A.J."/>
            <person name="Ruiz-Trillo I."/>
            <person name="Young S.K."/>
            <person name="Zeng Q."/>
            <person name="Gargeya S."/>
            <person name="Alvarado L."/>
            <person name="Berlin A."/>
            <person name="Chapman S.B."/>
            <person name="Chen Z."/>
            <person name="Freedman E."/>
            <person name="Gellesch M."/>
            <person name="Goldberg J."/>
            <person name="Griggs A."/>
            <person name="Gujja S."/>
            <person name="Heilman E."/>
            <person name="Heiman D."/>
            <person name="Howarth C."/>
            <person name="Mehta T."/>
            <person name="Neiman D."/>
            <person name="Pearson M."/>
            <person name="Roberts A."/>
            <person name="Saif S."/>
            <person name="Shea T."/>
            <person name="Shenoy N."/>
            <person name="Sisk P."/>
            <person name="Stolte C."/>
            <person name="Sykes S."/>
            <person name="White J."/>
            <person name="Yandava C."/>
            <person name="Haas B."/>
            <person name="Nusbaum C."/>
            <person name="Birren B."/>
        </authorList>
    </citation>
    <scope>NUCLEOTIDE SEQUENCE</scope>
    <source>
        <strain evidence="11">ATCC 30864</strain>
    </source>
</reference>
<dbReference type="FunFam" id="3.10.110.10:FF:000031">
    <property type="entry name" value="Ubiquitin-conjugating enzyme E2 22"/>
    <property type="match status" value="1"/>
</dbReference>
<dbReference type="GO" id="GO:0005524">
    <property type="term" value="F:ATP binding"/>
    <property type="evidence" value="ECO:0007669"/>
    <property type="project" value="UniProtKB-UniRule"/>
</dbReference>
<dbReference type="AlphaFoldDB" id="A0A0D2WYE1"/>
<dbReference type="PhylomeDB" id="A0A0D2WYE1"/>
<dbReference type="InterPro" id="IPR016135">
    <property type="entry name" value="UBQ-conjugating_enzyme/RWD"/>
</dbReference>
<comment type="similarity">
    <text evidence="7">Belongs to the ubiquitin-conjugating enzyme family.</text>
</comment>
<evidence type="ECO:0000259" key="9">
    <source>
        <dbReference type="PROSITE" id="PS50127"/>
    </source>
</evidence>